<dbReference type="InterPro" id="IPR006043">
    <property type="entry name" value="NCS2"/>
</dbReference>
<feature type="transmembrane region" description="Helical" evidence="6">
    <location>
        <begin position="185"/>
        <end position="206"/>
    </location>
</feature>
<evidence type="ECO:0000256" key="4">
    <source>
        <dbReference type="ARBA" id="ARBA00022989"/>
    </source>
</evidence>
<dbReference type="GO" id="GO:0022857">
    <property type="term" value="F:transmembrane transporter activity"/>
    <property type="evidence" value="ECO:0007669"/>
    <property type="project" value="InterPro"/>
</dbReference>
<feature type="transmembrane region" description="Helical" evidence="6">
    <location>
        <begin position="332"/>
        <end position="349"/>
    </location>
</feature>
<evidence type="ECO:0000256" key="6">
    <source>
        <dbReference type="SAM" id="Phobius"/>
    </source>
</evidence>
<dbReference type="EMBL" id="JAODUO010000961">
    <property type="protein sequence ID" value="KAK2172431.1"/>
    <property type="molecule type" value="Genomic_DNA"/>
</dbReference>
<evidence type="ECO:0000256" key="5">
    <source>
        <dbReference type="ARBA" id="ARBA00023136"/>
    </source>
</evidence>
<dbReference type="Pfam" id="PF00860">
    <property type="entry name" value="Xan_ur_permease"/>
    <property type="match status" value="1"/>
</dbReference>
<feature type="transmembrane region" description="Helical" evidence="6">
    <location>
        <begin position="301"/>
        <end position="320"/>
    </location>
</feature>
<keyword evidence="8" id="KW-1185">Reference proteome</keyword>
<evidence type="ECO:0000256" key="1">
    <source>
        <dbReference type="ARBA" id="ARBA00004141"/>
    </source>
</evidence>
<evidence type="ECO:0008006" key="9">
    <source>
        <dbReference type="Google" id="ProtNLM"/>
    </source>
</evidence>
<feature type="transmembrane region" description="Helical" evidence="6">
    <location>
        <begin position="84"/>
        <end position="102"/>
    </location>
</feature>
<accession>A0AAD9KJN1</accession>
<organism evidence="7 8">
    <name type="scientific">Ridgeia piscesae</name>
    <name type="common">Tubeworm</name>
    <dbReference type="NCBI Taxonomy" id="27915"/>
    <lineage>
        <taxon>Eukaryota</taxon>
        <taxon>Metazoa</taxon>
        <taxon>Spiralia</taxon>
        <taxon>Lophotrochozoa</taxon>
        <taxon>Annelida</taxon>
        <taxon>Polychaeta</taxon>
        <taxon>Sedentaria</taxon>
        <taxon>Canalipalpata</taxon>
        <taxon>Sabellida</taxon>
        <taxon>Siboglinidae</taxon>
        <taxon>Ridgeia</taxon>
    </lineage>
</organism>
<comment type="caution">
    <text evidence="7">The sequence shown here is derived from an EMBL/GenBank/DDBJ whole genome shotgun (WGS) entry which is preliminary data.</text>
</comment>
<feature type="transmembrane region" description="Helical" evidence="6">
    <location>
        <begin position="123"/>
        <end position="146"/>
    </location>
</feature>
<dbReference type="Proteomes" id="UP001209878">
    <property type="component" value="Unassembled WGS sequence"/>
</dbReference>
<keyword evidence="3 6" id="KW-0812">Transmembrane</keyword>
<dbReference type="PANTHER" id="PTHR11119">
    <property type="entry name" value="XANTHINE-URACIL / VITAMIN C PERMEASE FAMILY MEMBER"/>
    <property type="match status" value="1"/>
</dbReference>
<proteinExistence type="inferred from homology"/>
<sequence>MPYNVTVNTTDTSLMSGVIEEAWRTRLRAISGALSLACAIETLIGVSGAIGYLTQYIGPLTVAPTIMMVTLSLFPAAVNACQHGWGIALSTVVLICIFSLATRNVLVPVPVLGSDRKVHIQRYPLCQLFALVLAMALSWLLCYILTVTDVFPNDPKSSSYMSRTDAKLDIIYKSRWLYIPYPGQWGLPTFNAGVFFGLLAIVFCSVMESVGDYYATAAVCRLPPPPKEAISRGIASEGFGCLIGALMGCSHATTSFSQTIGFVGMTRVASRYTWQLMGCMLMACAFLGKFGAVLTLMPEPIVGGMLIAGLGMVFSIGVSSAQHIDMAAPRNMFTLGVAIMLGICVPYWLEQNPDVVRTGAPQLDQVITMFLKTGMLLAGVIGFTLDLILPGAGTTRGRAAFMQSPVELSTSDIEDNLVEEKNNEERGRTNAIYAPINFRNYFRCITVYTKQG</sequence>
<dbReference type="AlphaFoldDB" id="A0AAD9KJN1"/>
<keyword evidence="5 6" id="KW-0472">Membrane</keyword>
<reference evidence="7" key="1">
    <citation type="journal article" date="2023" name="Mol. Biol. Evol.">
        <title>Third-Generation Sequencing Reveals the Adaptive Role of the Epigenome in Three Deep-Sea Polychaetes.</title>
        <authorList>
            <person name="Perez M."/>
            <person name="Aroh O."/>
            <person name="Sun Y."/>
            <person name="Lan Y."/>
            <person name="Juniper S.K."/>
            <person name="Young C.R."/>
            <person name="Angers B."/>
            <person name="Qian P.Y."/>
        </authorList>
    </citation>
    <scope>NUCLEOTIDE SEQUENCE</scope>
    <source>
        <strain evidence="7">R07B-5</strain>
    </source>
</reference>
<feature type="transmembrane region" description="Helical" evidence="6">
    <location>
        <begin position="33"/>
        <end position="53"/>
    </location>
</feature>
<evidence type="ECO:0000256" key="3">
    <source>
        <dbReference type="ARBA" id="ARBA00022692"/>
    </source>
</evidence>
<evidence type="ECO:0000256" key="2">
    <source>
        <dbReference type="ARBA" id="ARBA00008821"/>
    </source>
</evidence>
<evidence type="ECO:0000313" key="8">
    <source>
        <dbReference type="Proteomes" id="UP001209878"/>
    </source>
</evidence>
<protein>
    <recommendedName>
        <fullName evidence="9">Solute carrier family 23 member 2</fullName>
    </recommendedName>
</protein>
<name>A0AAD9KJN1_RIDPI</name>
<comment type="similarity">
    <text evidence="2">Belongs to the nucleobase:cation symporter-2 (NCS2) (TC 2.A.40) family.</text>
</comment>
<gene>
    <name evidence="7" type="ORF">NP493_959g00057</name>
</gene>
<keyword evidence="4 6" id="KW-1133">Transmembrane helix</keyword>
<comment type="subcellular location">
    <subcellularLocation>
        <location evidence="1">Membrane</location>
        <topology evidence="1">Multi-pass membrane protein</topology>
    </subcellularLocation>
</comment>
<feature type="transmembrane region" description="Helical" evidence="6">
    <location>
        <begin position="369"/>
        <end position="389"/>
    </location>
</feature>
<feature type="transmembrane region" description="Helical" evidence="6">
    <location>
        <begin position="274"/>
        <end position="295"/>
    </location>
</feature>
<dbReference type="GO" id="GO:0016020">
    <property type="term" value="C:membrane"/>
    <property type="evidence" value="ECO:0007669"/>
    <property type="project" value="UniProtKB-SubCell"/>
</dbReference>
<evidence type="ECO:0000313" key="7">
    <source>
        <dbReference type="EMBL" id="KAK2172431.1"/>
    </source>
</evidence>